<organism evidence="1 2">
    <name type="scientific">Funneliformis caledonium</name>
    <dbReference type="NCBI Taxonomy" id="1117310"/>
    <lineage>
        <taxon>Eukaryota</taxon>
        <taxon>Fungi</taxon>
        <taxon>Fungi incertae sedis</taxon>
        <taxon>Mucoromycota</taxon>
        <taxon>Glomeromycotina</taxon>
        <taxon>Glomeromycetes</taxon>
        <taxon>Glomerales</taxon>
        <taxon>Glomeraceae</taxon>
        <taxon>Funneliformis</taxon>
    </lineage>
</organism>
<gene>
    <name evidence="1" type="ORF">FCALED_LOCUS13322</name>
</gene>
<sequence length="39" mass="4405">LPKSLIANKSDRPIASIRDKEISTLSDNDIFKKKNYLAT</sequence>
<evidence type="ECO:0000313" key="2">
    <source>
        <dbReference type="Proteomes" id="UP000789570"/>
    </source>
</evidence>
<dbReference type="AlphaFoldDB" id="A0A9N9N2T9"/>
<feature type="non-terminal residue" evidence="1">
    <location>
        <position position="1"/>
    </location>
</feature>
<keyword evidence="2" id="KW-1185">Reference proteome</keyword>
<dbReference type="EMBL" id="CAJVPQ010007552">
    <property type="protein sequence ID" value="CAG8697901.1"/>
    <property type="molecule type" value="Genomic_DNA"/>
</dbReference>
<protein>
    <submittedName>
        <fullName evidence="1">7481_t:CDS:1</fullName>
    </submittedName>
</protein>
<reference evidence="1" key="1">
    <citation type="submission" date="2021-06" db="EMBL/GenBank/DDBJ databases">
        <authorList>
            <person name="Kallberg Y."/>
            <person name="Tangrot J."/>
            <person name="Rosling A."/>
        </authorList>
    </citation>
    <scope>NUCLEOTIDE SEQUENCE</scope>
    <source>
        <strain evidence="1">UK204</strain>
    </source>
</reference>
<comment type="caution">
    <text evidence="1">The sequence shown here is derived from an EMBL/GenBank/DDBJ whole genome shotgun (WGS) entry which is preliminary data.</text>
</comment>
<name>A0A9N9N2T9_9GLOM</name>
<accession>A0A9N9N2T9</accession>
<evidence type="ECO:0000313" key="1">
    <source>
        <dbReference type="EMBL" id="CAG8697901.1"/>
    </source>
</evidence>
<proteinExistence type="predicted"/>
<dbReference type="Proteomes" id="UP000789570">
    <property type="component" value="Unassembled WGS sequence"/>
</dbReference>